<accession>A0A8J3I745</accession>
<protein>
    <submittedName>
        <fullName evidence="1">Uncharacterized protein</fullName>
    </submittedName>
</protein>
<reference evidence="1" key="1">
    <citation type="submission" date="2020-10" db="EMBL/GenBank/DDBJ databases">
        <title>Taxonomic study of unclassified bacteria belonging to the class Ktedonobacteria.</title>
        <authorList>
            <person name="Yabe S."/>
            <person name="Wang C.M."/>
            <person name="Zheng Y."/>
            <person name="Sakai Y."/>
            <person name="Cavaletti L."/>
            <person name="Monciardini P."/>
            <person name="Donadio S."/>
        </authorList>
    </citation>
    <scope>NUCLEOTIDE SEQUENCE</scope>
    <source>
        <strain evidence="1">SOSP1-1</strain>
    </source>
</reference>
<dbReference type="AlphaFoldDB" id="A0A8J3I745"/>
<evidence type="ECO:0000313" key="1">
    <source>
        <dbReference type="EMBL" id="GHO47272.1"/>
    </source>
</evidence>
<gene>
    <name evidence="1" type="ORF">KSX_54350</name>
</gene>
<dbReference type="EMBL" id="BNJF01000003">
    <property type="protein sequence ID" value="GHO47272.1"/>
    <property type="molecule type" value="Genomic_DNA"/>
</dbReference>
<sequence>MFVIVPEGWGVVIDNTHTICPGTISSTGDEENQKVRGIIPEQANGMIMRVGVRSVDQTVW</sequence>
<name>A0A8J3I745_9CHLR</name>
<keyword evidence="2" id="KW-1185">Reference proteome</keyword>
<evidence type="ECO:0000313" key="2">
    <source>
        <dbReference type="Proteomes" id="UP000612362"/>
    </source>
</evidence>
<organism evidence="1 2">
    <name type="scientific">Ktedonospora formicarum</name>
    <dbReference type="NCBI Taxonomy" id="2778364"/>
    <lineage>
        <taxon>Bacteria</taxon>
        <taxon>Bacillati</taxon>
        <taxon>Chloroflexota</taxon>
        <taxon>Ktedonobacteria</taxon>
        <taxon>Ktedonobacterales</taxon>
        <taxon>Ktedonobacteraceae</taxon>
        <taxon>Ktedonospora</taxon>
    </lineage>
</organism>
<proteinExistence type="predicted"/>
<comment type="caution">
    <text evidence="1">The sequence shown here is derived from an EMBL/GenBank/DDBJ whole genome shotgun (WGS) entry which is preliminary data.</text>
</comment>
<dbReference type="Proteomes" id="UP000612362">
    <property type="component" value="Unassembled WGS sequence"/>
</dbReference>